<accession>D3B8U2</accession>
<proteinExistence type="predicted"/>
<gene>
    <name evidence="1" type="ORF">PPL_04885</name>
</gene>
<evidence type="ECO:0000313" key="2">
    <source>
        <dbReference type="Proteomes" id="UP000001396"/>
    </source>
</evidence>
<dbReference type="InParanoid" id="D3B8U2"/>
<sequence length="285" mass="32649">MKPYEKTSKTSASEGHNMAADIKKYCDDCIVCRRASDHARKRIGHLIPLPTPIKCFQRINVDFIPNLPVEEYMVPITPAKMLSVYSINRFLSSTVFQLKLFPTMIPKSPTSSYICSLGSCDYGKFKYSIETNQFETFFEEDTFDRTCHSSIGTLMINLNLNQRHHFLENSLSRLNIYLKLVNSMSSEEFDCSMIELSFNSTFDAINLLSIASSSIGTFESNLIGVDNDSNDKSNNRGMISNTYLKREETSRNYHLLLLINMLSYHILSYPIQSKSYFQLANQIYT</sequence>
<evidence type="ECO:0000313" key="1">
    <source>
        <dbReference type="EMBL" id="EFA82460.1"/>
    </source>
</evidence>
<name>D3B8U2_HETP5</name>
<organism evidence="1 2">
    <name type="scientific">Heterostelium pallidum (strain ATCC 26659 / Pp 5 / PN500)</name>
    <name type="common">Cellular slime mold</name>
    <name type="synonym">Polysphondylium pallidum</name>
    <dbReference type="NCBI Taxonomy" id="670386"/>
    <lineage>
        <taxon>Eukaryota</taxon>
        <taxon>Amoebozoa</taxon>
        <taxon>Evosea</taxon>
        <taxon>Eumycetozoa</taxon>
        <taxon>Dictyostelia</taxon>
        <taxon>Acytosteliales</taxon>
        <taxon>Acytosteliaceae</taxon>
        <taxon>Heterostelium</taxon>
    </lineage>
</organism>
<reference evidence="1 2" key="1">
    <citation type="journal article" date="2011" name="Genome Res.">
        <title>Phylogeny-wide analysis of social amoeba genomes highlights ancient origins for complex intercellular communication.</title>
        <authorList>
            <person name="Heidel A.J."/>
            <person name="Lawal H.M."/>
            <person name="Felder M."/>
            <person name="Schilde C."/>
            <person name="Helps N.R."/>
            <person name="Tunggal B."/>
            <person name="Rivero F."/>
            <person name="John U."/>
            <person name="Schleicher M."/>
            <person name="Eichinger L."/>
            <person name="Platzer M."/>
            <person name="Noegel A.A."/>
            <person name="Schaap P."/>
            <person name="Gloeckner G."/>
        </authorList>
    </citation>
    <scope>NUCLEOTIDE SEQUENCE [LARGE SCALE GENOMIC DNA]</scope>
    <source>
        <strain evidence="2">ATCC 26659 / Pp 5 / PN500</strain>
    </source>
</reference>
<comment type="caution">
    <text evidence="1">The sequence shown here is derived from an EMBL/GenBank/DDBJ whole genome shotgun (WGS) entry which is preliminary data.</text>
</comment>
<dbReference type="RefSeq" id="XP_020434577.1">
    <property type="nucleotide sequence ID" value="XM_020575782.1"/>
</dbReference>
<dbReference type="AlphaFoldDB" id="D3B8U2"/>
<dbReference type="EMBL" id="ADBJ01000020">
    <property type="protein sequence ID" value="EFA82460.1"/>
    <property type="molecule type" value="Genomic_DNA"/>
</dbReference>
<dbReference type="GeneID" id="31360372"/>
<protein>
    <submittedName>
        <fullName evidence="1">Uncharacterized protein</fullName>
    </submittedName>
</protein>
<dbReference type="Proteomes" id="UP000001396">
    <property type="component" value="Unassembled WGS sequence"/>
</dbReference>
<keyword evidence="2" id="KW-1185">Reference proteome</keyword>